<name>A0A388K6G9_CHABU</name>
<dbReference type="Pfam" id="PF01789">
    <property type="entry name" value="PsbP"/>
    <property type="match status" value="1"/>
</dbReference>
<dbReference type="Gramene" id="GBG65637">
    <property type="protein sequence ID" value="GBG65637"/>
    <property type="gene ID" value="CBR_g51937"/>
</dbReference>
<dbReference type="InterPro" id="IPR016123">
    <property type="entry name" value="Mog1/PsbP_a/b/a-sand"/>
</dbReference>
<protein>
    <recommendedName>
        <fullName evidence="2">PsbP C-terminal domain-containing protein</fullName>
    </recommendedName>
</protein>
<dbReference type="AlphaFoldDB" id="A0A388K6G9"/>
<dbReference type="GO" id="GO:0015979">
    <property type="term" value="P:photosynthesis"/>
    <property type="evidence" value="ECO:0007669"/>
    <property type="project" value="InterPro"/>
</dbReference>
<accession>A0A388K6G9</accession>
<evidence type="ECO:0000313" key="4">
    <source>
        <dbReference type="Proteomes" id="UP000265515"/>
    </source>
</evidence>
<feature type="region of interest" description="Disordered" evidence="1">
    <location>
        <begin position="79"/>
        <end position="141"/>
    </location>
</feature>
<feature type="region of interest" description="Disordered" evidence="1">
    <location>
        <begin position="196"/>
        <end position="215"/>
    </location>
</feature>
<dbReference type="Gene3D" id="3.40.1000.10">
    <property type="entry name" value="Mog1/PsbP, alpha/beta/alpha sandwich"/>
    <property type="match status" value="1"/>
</dbReference>
<sequence length="383" mass="41242">MQTVISHVRLLDVKLPVARLVATLPSSRDDCNVTRCSPCMARGSVDEPSGKRSSRLITSLLMVPFANAVRRSFSEPLFEASNDQPRSRVRSSALAKRERRETSASQAGDLEGQENTRPSGNRNTESKTTAAAAAAGGGGGGGGVSIWRRDVLAIAAGGALSRLIPSTPLLEGGCNSPFDNLTVQVARADEIEAGEENAAGTASGQSEGAAGRATSSPVDGLVLYLDDANKYSLMVPEKWTRGEGQATGQRRVIAFFPEGDTETNVNVVVTNVGADFTGLGSFGTAEMFGENLVGSLDRRNSRRAEVRQKAVLIDAKSRNGTYYVEYKIQKPGEFDRHFLSSVRLGFDGIYNRLFTVTAQFREEDLATYRETLDKVLSSFKLNF</sequence>
<dbReference type="Proteomes" id="UP000265515">
    <property type="component" value="Unassembled WGS sequence"/>
</dbReference>
<reference evidence="3 4" key="1">
    <citation type="journal article" date="2018" name="Cell">
        <title>The Chara Genome: Secondary Complexity and Implications for Plant Terrestrialization.</title>
        <authorList>
            <person name="Nishiyama T."/>
            <person name="Sakayama H."/>
            <person name="Vries J.D."/>
            <person name="Buschmann H."/>
            <person name="Saint-Marcoux D."/>
            <person name="Ullrich K.K."/>
            <person name="Haas F.B."/>
            <person name="Vanderstraeten L."/>
            <person name="Becker D."/>
            <person name="Lang D."/>
            <person name="Vosolsobe S."/>
            <person name="Rombauts S."/>
            <person name="Wilhelmsson P.K.I."/>
            <person name="Janitza P."/>
            <person name="Kern R."/>
            <person name="Heyl A."/>
            <person name="Rumpler F."/>
            <person name="Villalobos L.I.A.C."/>
            <person name="Clay J.M."/>
            <person name="Skokan R."/>
            <person name="Toyoda A."/>
            <person name="Suzuki Y."/>
            <person name="Kagoshima H."/>
            <person name="Schijlen E."/>
            <person name="Tajeshwar N."/>
            <person name="Catarino B."/>
            <person name="Hetherington A.J."/>
            <person name="Saltykova A."/>
            <person name="Bonnot C."/>
            <person name="Breuninger H."/>
            <person name="Symeonidi A."/>
            <person name="Radhakrishnan G.V."/>
            <person name="Van Nieuwerburgh F."/>
            <person name="Deforce D."/>
            <person name="Chang C."/>
            <person name="Karol K.G."/>
            <person name="Hedrich R."/>
            <person name="Ulvskov P."/>
            <person name="Glockner G."/>
            <person name="Delwiche C.F."/>
            <person name="Petrasek J."/>
            <person name="Van de Peer Y."/>
            <person name="Friml J."/>
            <person name="Beilby M."/>
            <person name="Dolan L."/>
            <person name="Kohara Y."/>
            <person name="Sugano S."/>
            <person name="Fujiyama A."/>
            <person name="Delaux P.-M."/>
            <person name="Quint M."/>
            <person name="TheiBen G."/>
            <person name="Hagemann M."/>
            <person name="Harholt J."/>
            <person name="Dunand C."/>
            <person name="Zachgo S."/>
            <person name="Langdale J."/>
            <person name="Maumus F."/>
            <person name="Straeten D.V.D."/>
            <person name="Gould S.B."/>
            <person name="Rensing S.A."/>
        </authorList>
    </citation>
    <scope>NUCLEOTIDE SEQUENCE [LARGE SCALE GENOMIC DNA]</scope>
    <source>
        <strain evidence="3 4">S276</strain>
    </source>
</reference>
<dbReference type="InterPro" id="IPR002683">
    <property type="entry name" value="PsbP_C"/>
</dbReference>
<dbReference type="PANTHER" id="PTHR31407:SF17">
    <property type="entry name" value="PSBP DOMAIN-CONTAINING PROTEIN 3, CHLOROPLASTIC"/>
    <property type="match status" value="1"/>
</dbReference>
<dbReference type="STRING" id="69332.A0A388K6G9"/>
<feature type="domain" description="PsbP C-terminal" evidence="2">
    <location>
        <begin position="220"/>
        <end position="380"/>
    </location>
</feature>
<dbReference type="EMBL" id="BFEA01000064">
    <property type="protein sequence ID" value="GBG65637.1"/>
    <property type="molecule type" value="Genomic_DNA"/>
</dbReference>
<dbReference type="PANTHER" id="PTHR31407">
    <property type="match status" value="1"/>
</dbReference>
<dbReference type="GO" id="GO:0009654">
    <property type="term" value="C:photosystem II oxygen evolving complex"/>
    <property type="evidence" value="ECO:0007669"/>
    <property type="project" value="InterPro"/>
</dbReference>
<dbReference type="GO" id="GO:0019898">
    <property type="term" value="C:extrinsic component of membrane"/>
    <property type="evidence" value="ECO:0007669"/>
    <property type="project" value="InterPro"/>
</dbReference>
<feature type="compositionally biased region" description="Polar residues" evidence="1">
    <location>
        <begin position="113"/>
        <end position="129"/>
    </location>
</feature>
<evidence type="ECO:0000259" key="2">
    <source>
        <dbReference type="Pfam" id="PF01789"/>
    </source>
</evidence>
<dbReference type="SUPFAM" id="SSF55724">
    <property type="entry name" value="Mog1p/PsbP-like"/>
    <property type="match status" value="1"/>
</dbReference>
<evidence type="ECO:0000256" key="1">
    <source>
        <dbReference type="SAM" id="MobiDB-lite"/>
    </source>
</evidence>
<proteinExistence type="predicted"/>
<evidence type="ECO:0000313" key="3">
    <source>
        <dbReference type="EMBL" id="GBG65637.1"/>
    </source>
</evidence>
<comment type="caution">
    <text evidence="3">The sequence shown here is derived from an EMBL/GenBank/DDBJ whole genome shotgun (WGS) entry which is preliminary data.</text>
</comment>
<gene>
    <name evidence="3" type="ORF">CBR_g51937</name>
</gene>
<dbReference type="OrthoDB" id="2013293at2759"/>
<dbReference type="GO" id="GO:0005509">
    <property type="term" value="F:calcium ion binding"/>
    <property type="evidence" value="ECO:0007669"/>
    <property type="project" value="InterPro"/>
</dbReference>
<organism evidence="3 4">
    <name type="scientific">Chara braunii</name>
    <name type="common">Braun's stonewort</name>
    <dbReference type="NCBI Taxonomy" id="69332"/>
    <lineage>
        <taxon>Eukaryota</taxon>
        <taxon>Viridiplantae</taxon>
        <taxon>Streptophyta</taxon>
        <taxon>Charophyceae</taxon>
        <taxon>Charales</taxon>
        <taxon>Characeae</taxon>
        <taxon>Chara</taxon>
    </lineage>
</organism>
<keyword evidence="4" id="KW-1185">Reference proteome</keyword>